<sequence>MERRNRVQLSSAARFPSLLHTSCFIRTRWKTLRTLSSPKCRYGAAGSYGMLRHLFQKGANMVNDWPSSSTTSHGSYSRSALKDCTMMPSTAIICFSRWSLTSEIGSETMTQ</sequence>
<name>J3LYF8_ORYBR</name>
<proteinExistence type="predicted"/>
<evidence type="ECO:0000313" key="2">
    <source>
        <dbReference type="Proteomes" id="UP000006038"/>
    </source>
</evidence>
<dbReference type="HOGENOM" id="CLU_2162312_0_0_1"/>
<accession>J3LYF8</accession>
<dbReference type="Proteomes" id="UP000006038">
    <property type="component" value="Chromosome 4"/>
</dbReference>
<evidence type="ECO:0000313" key="1">
    <source>
        <dbReference type="EnsemblPlants" id="OB04G21830.1"/>
    </source>
</evidence>
<reference evidence="1" key="2">
    <citation type="submission" date="2013-04" db="UniProtKB">
        <authorList>
            <consortium name="EnsemblPlants"/>
        </authorList>
    </citation>
    <scope>IDENTIFICATION</scope>
</reference>
<dbReference type="AlphaFoldDB" id="J3LYF8"/>
<organism evidence="1">
    <name type="scientific">Oryza brachyantha</name>
    <name type="common">malo sina</name>
    <dbReference type="NCBI Taxonomy" id="4533"/>
    <lineage>
        <taxon>Eukaryota</taxon>
        <taxon>Viridiplantae</taxon>
        <taxon>Streptophyta</taxon>
        <taxon>Embryophyta</taxon>
        <taxon>Tracheophyta</taxon>
        <taxon>Spermatophyta</taxon>
        <taxon>Magnoliopsida</taxon>
        <taxon>Liliopsida</taxon>
        <taxon>Poales</taxon>
        <taxon>Poaceae</taxon>
        <taxon>BOP clade</taxon>
        <taxon>Oryzoideae</taxon>
        <taxon>Oryzeae</taxon>
        <taxon>Oryzinae</taxon>
        <taxon>Oryza</taxon>
    </lineage>
</organism>
<keyword evidence="2" id="KW-1185">Reference proteome</keyword>
<reference evidence="1" key="1">
    <citation type="journal article" date="2013" name="Nat. Commun.">
        <title>Whole-genome sequencing of Oryza brachyantha reveals mechanisms underlying Oryza genome evolution.</title>
        <authorList>
            <person name="Chen J."/>
            <person name="Huang Q."/>
            <person name="Gao D."/>
            <person name="Wang J."/>
            <person name="Lang Y."/>
            <person name="Liu T."/>
            <person name="Li B."/>
            <person name="Bai Z."/>
            <person name="Luis Goicoechea J."/>
            <person name="Liang C."/>
            <person name="Chen C."/>
            <person name="Zhang W."/>
            <person name="Sun S."/>
            <person name="Liao Y."/>
            <person name="Zhang X."/>
            <person name="Yang L."/>
            <person name="Song C."/>
            <person name="Wang M."/>
            <person name="Shi J."/>
            <person name="Liu G."/>
            <person name="Liu J."/>
            <person name="Zhou H."/>
            <person name="Zhou W."/>
            <person name="Yu Q."/>
            <person name="An N."/>
            <person name="Chen Y."/>
            <person name="Cai Q."/>
            <person name="Wang B."/>
            <person name="Liu B."/>
            <person name="Min J."/>
            <person name="Huang Y."/>
            <person name="Wu H."/>
            <person name="Li Z."/>
            <person name="Zhang Y."/>
            <person name="Yin Y."/>
            <person name="Song W."/>
            <person name="Jiang J."/>
            <person name="Jackson S.A."/>
            <person name="Wing R.A."/>
            <person name="Wang J."/>
            <person name="Chen M."/>
        </authorList>
    </citation>
    <scope>NUCLEOTIDE SEQUENCE [LARGE SCALE GENOMIC DNA]</scope>
    <source>
        <strain evidence="1">cv. IRGC 101232</strain>
    </source>
</reference>
<dbReference type="Gramene" id="OB04G21830.1">
    <property type="protein sequence ID" value="OB04G21830.1"/>
    <property type="gene ID" value="OB04G21830"/>
</dbReference>
<dbReference type="EnsemblPlants" id="OB04G21830.1">
    <property type="protein sequence ID" value="OB04G21830.1"/>
    <property type="gene ID" value="OB04G21830"/>
</dbReference>
<protein>
    <submittedName>
        <fullName evidence="1">Uncharacterized protein</fullName>
    </submittedName>
</protein>